<gene>
    <name evidence="1" type="ORF">E9232_001292</name>
</gene>
<protein>
    <submittedName>
        <fullName evidence="1">Quercetin dioxygenase-like cupin family protein</fullName>
    </submittedName>
</protein>
<organism evidence="1 2">
    <name type="scientific">Inquilinus ginsengisoli</name>
    <dbReference type="NCBI Taxonomy" id="363840"/>
    <lineage>
        <taxon>Bacteria</taxon>
        <taxon>Pseudomonadati</taxon>
        <taxon>Pseudomonadota</taxon>
        <taxon>Alphaproteobacteria</taxon>
        <taxon>Rhodospirillales</taxon>
        <taxon>Rhodospirillaceae</taxon>
        <taxon>Inquilinus</taxon>
    </lineage>
</organism>
<dbReference type="Gene3D" id="2.60.120.10">
    <property type="entry name" value="Jelly Rolls"/>
    <property type="match status" value="1"/>
</dbReference>
<dbReference type="InterPro" id="IPR011051">
    <property type="entry name" value="RmlC_Cupin_sf"/>
</dbReference>
<accession>A0ABU1JJK1</accession>
<dbReference type="InterPro" id="IPR047713">
    <property type="entry name" value="DHCW_cupin"/>
</dbReference>
<dbReference type="InterPro" id="IPR014710">
    <property type="entry name" value="RmlC-like_jellyroll"/>
</dbReference>
<name>A0ABU1JJK1_9PROT</name>
<proteinExistence type="predicted"/>
<dbReference type="NCBIfam" id="NF038084">
    <property type="entry name" value="DHCW_cupin"/>
    <property type="match status" value="1"/>
</dbReference>
<dbReference type="SUPFAM" id="SSF51182">
    <property type="entry name" value="RmlC-like cupins"/>
    <property type="match status" value="1"/>
</dbReference>
<reference evidence="1 2" key="1">
    <citation type="submission" date="2023-07" db="EMBL/GenBank/DDBJ databases">
        <title>Sorghum-associated microbial communities from plants grown in Nebraska, USA.</title>
        <authorList>
            <person name="Schachtman D."/>
        </authorList>
    </citation>
    <scope>NUCLEOTIDE SEQUENCE [LARGE SCALE GENOMIC DNA]</scope>
    <source>
        <strain evidence="1 2">584</strain>
    </source>
</reference>
<comment type="caution">
    <text evidence="1">The sequence shown here is derived from an EMBL/GenBank/DDBJ whole genome shotgun (WGS) entry which is preliminary data.</text>
</comment>
<dbReference type="Proteomes" id="UP001262410">
    <property type="component" value="Unassembled WGS sequence"/>
</dbReference>
<dbReference type="EMBL" id="JAVDPW010000002">
    <property type="protein sequence ID" value="MDR6288785.1"/>
    <property type="molecule type" value="Genomic_DNA"/>
</dbReference>
<sequence>MKIPPFPFTVTDWDRQPATEHPGETGTAHWRTLAIGDLRIRMVEYTPGYLADHWCDRGHVLYVLEGELETELKDGRRFTLTAGMSYQVSDFGDAAHRSSTRTGAKLFIVD</sequence>
<keyword evidence="2" id="KW-1185">Reference proteome</keyword>
<evidence type="ECO:0000313" key="1">
    <source>
        <dbReference type="EMBL" id="MDR6288785.1"/>
    </source>
</evidence>
<evidence type="ECO:0000313" key="2">
    <source>
        <dbReference type="Proteomes" id="UP001262410"/>
    </source>
</evidence>
<dbReference type="RefSeq" id="WP_309792812.1">
    <property type="nucleotide sequence ID" value="NZ_JAVDPW010000002.1"/>
</dbReference>